<evidence type="ECO:0000256" key="1">
    <source>
        <dbReference type="ARBA" id="ARBA00000077"/>
    </source>
</evidence>
<dbReference type="EC" id="3.1.26.4" evidence="3"/>
<evidence type="ECO:0000259" key="8">
    <source>
        <dbReference type="PROSITE" id="PS50879"/>
    </source>
</evidence>
<dbReference type="InterPro" id="IPR036397">
    <property type="entry name" value="RNaseH_sf"/>
</dbReference>
<reference evidence="9" key="1">
    <citation type="submission" date="2020-11" db="EMBL/GenBank/DDBJ databases">
        <authorList>
            <consortium name="DOE Joint Genome Institute"/>
            <person name="Ahrendt S."/>
            <person name="Riley R."/>
            <person name="Andreopoulos W."/>
            <person name="Labutti K."/>
            <person name="Pangilinan J."/>
            <person name="Ruiz-Duenas F.J."/>
            <person name="Barrasa J.M."/>
            <person name="Sanchez-Garcia M."/>
            <person name="Camarero S."/>
            <person name="Miyauchi S."/>
            <person name="Serrano A."/>
            <person name="Linde D."/>
            <person name="Babiker R."/>
            <person name="Drula E."/>
            <person name="Ayuso-Fernandez I."/>
            <person name="Pacheco R."/>
            <person name="Padilla G."/>
            <person name="Ferreira P."/>
            <person name="Barriuso J."/>
            <person name="Kellner H."/>
            <person name="Castanera R."/>
            <person name="Alfaro M."/>
            <person name="Ramirez L."/>
            <person name="Pisabarro A.G."/>
            <person name="Kuo A."/>
            <person name="Tritt A."/>
            <person name="Lipzen A."/>
            <person name="He G."/>
            <person name="Yan M."/>
            <person name="Ng V."/>
            <person name="Cullen D."/>
            <person name="Martin F."/>
            <person name="Rosso M.-N."/>
            <person name="Henrissat B."/>
            <person name="Hibbett D."/>
            <person name="Martinez A.T."/>
            <person name="Grigoriev I.V."/>
        </authorList>
    </citation>
    <scope>NUCLEOTIDE SEQUENCE</scope>
    <source>
        <strain evidence="9">CBS 247.69</strain>
    </source>
</reference>
<dbReference type="SUPFAM" id="SSF53098">
    <property type="entry name" value="Ribonuclease H-like"/>
    <property type="match status" value="1"/>
</dbReference>
<dbReference type="GO" id="GO:0043137">
    <property type="term" value="P:DNA replication, removal of RNA primer"/>
    <property type="evidence" value="ECO:0007669"/>
    <property type="project" value="TreeGrafter"/>
</dbReference>
<dbReference type="InterPro" id="IPR002156">
    <property type="entry name" value="RNaseH_domain"/>
</dbReference>
<dbReference type="OrthoDB" id="3062525at2759"/>
<feature type="domain" description="RNase H type-1" evidence="8">
    <location>
        <begin position="244"/>
        <end position="343"/>
    </location>
</feature>
<keyword evidence="10" id="KW-1185">Reference proteome</keyword>
<proteinExistence type="inferred from homology"/>
<dbReference type="PROSITE" id="PS50879">
    <property type="entry name" value="RNASE_H_1"/>
    <property type="match status" value="1"/>
</dbReference>
<dbReference type="PANTHER" id="PTHR10642:SF26">
    <property type="entry name" value="RIBONUCLEASE H1"/>
    <property type="match status" value="1"/>
</dbReference>
<name>A0A9P5XU74_9AGAR</name>
<dbReference type="EMBL" id="MU150519">
    <property type="protein sequence ID" value="KAF9455795.1"/>
    <property type="molecule type" value="Genomic_DNA"/>
</dbReference>
<dbReference type="Gene3D" id="3.30.420.10">
    <property type="entry name" value="Ribonuclease H-like superfamily/Ribonuclease H"/>
    <property type="match status" value="1"/>
</dbReference>
<comment type="caution">
    <text evidence="9">The sequence shown here is derived from an EMBL/GenBank/DDBJ whole genome shotgun (WGS) entry which is preliminary data.</text>
</comment>
<dbReference type="Proteomes" id="UP000807353">
    <property type="component" value="Unassembled WGS sequence"/>
</dbReference>
<dbReference type="GO" id="GO:0003676">
    <property type="term" value="F:nucleic acid binding"/>
    <property type="evidence" value="ECO:0007669"/>
    <property type="project" value="InterPro"/>
</dbReference>
<evidence type="ECO:0000256" key="5">
    <source>
        <dbReference type="ARBA" id="ARBA00022723"/>
    </source>
</evidence>
<organism evidence="9 10">
    <name type="scientific">Collybia nuda</name>
    <dbReference type="NCBI Taxonomy" id="64659"/>
    <lineage>
        <taxon>Eukaryota</taxon>
        <taxon>Fungi</taxon>
        <taxon>Dikarya</taxon>
        <taxon>Basidiomycota</taxon>
        <taxon>Agaricomycotina</taxon>
        <taxon>Agaricomycetes</taxon>
        <taxon>Agaricomycetidae</taxon>
        <taxon>Agaricales</taxon>
        <taxon>Tricholomatineae</taxon>
        <taxon>Clitocybaceae</taxon>
        <taxon>Collybia</taxon>
    </lineage>
</organism>
<dbReference type="GO" id="GO:0004523">
    <property type="term" value="F:RNA-DNA hybrid ribonuclease activity"/>
    <property type="evidence" value="ECO:0007669"/>
    <property type="project" value="UniProtKB-EC"/>
</dbReference>
<keyword evidence="4" id="KW-0540">Nuclease</keyword>
<dbReference type="InterPro" id="IPR050092">
    <property type="entry name" value="RNase_H"/>
</dbReference>
<gene>
    <name evidence="9" type="ORF">BDZ94DRAFT_1179178</name>
</gene>
<evidence type="ECO:0000313" key="10">
    <source>
        <dbReference type="Proteomes" id="UP000807353"/>
    </source>
</evidence>
<accession>A0A9P5XU74</accession>
<keyword evidence="7" id="KW-0378">Hydrolase</keyword>
<keyword evidence="6" id="KW-0255">Endonuclease</keyword>
<comment type="similarity">
    <text evidence="2">Belongs to the RNase H family.</text>
</comment>
<keyword evidence="5" id="KW-0479">Metal-binding</keyword>
<evidence type="ECO:0000256" key="2">
    <source>
        <dbReference type="ARBA" id="ARBA00005300"/>
    </source>
</evidence>
<evidence type="ECO:0000313" key="9">
    <source>
        <dbReference type="EMBL" id="KAF9455795.1"/>
    </source>
</evidence>
<sequence>MDAIQVIWLKKWLSPEKNRPVWAYLTDEIIHRNIAKNPMVEPRSRQSWILQSWHESMAKQAKISPMIREMLRVARKYNIGIDARKISKRTKGEMPIWHHSEAVEANYHWNKKAARCLRNNHQIRKVKDLEENINGSYHINCNGQEQCQKIGETIMWKLPDKYNPLLQTPKKIKERNLDHTPRRIEKNENIDITKEMRTFNPNITEQGNPLYSVRIFGKREGQKTRKRKDQKTYKPAYRKTINGTKEQRIIYTDGSSLQNGTENGASGAGVWEKEGSEMNLAIRLPKGPQTNQRAELAAILITLEKNQKDNLEIRSDSRTSIEGITKHLETWEDKDWLGVKNQH</sequence>
<evidence type="ECO:0000256" key="7">
    <source>
        <dbReference type="ARBA" id="ARBA00022801"/>
    </source>
</evidence>
<evidence type="ECO:0000256" key="3">
    <source>
        <dbReference type="ARBA" id="ARBA00012180"/>
    </source>
</evidence>
<evidence type="ECO:0000256" key="4">
    <source>
        <dbReference type="ARBA" id="ARBA00022722"/>
    </source>
</evidence>
<dbReference type="AlphaFoldDB" id="A0A9P5XU74"/>
<dbReference type="Pfam" id="PF00075">
    <property type="entry name" value="RNase_H"/>
    <property type="match status" value="1"/>
</dbReference>
<dbReference type="GO" id="GO:0046872">
    <property type="term" value="F:metal ion binding"/>
    <property type="evidence" value="ECO:0007669"/>
    <property type="project" value="UniProtKB-KW"/>
</dbReference>
<evidence type="ECO:0000256" key="6">
    <source>
        <dbReference type="ARBA" id="ARBA00022759"/>
    </source>
</evidence>
<dbReference type="InterPro" id="IPR012337">
    <property type="entry name" value="RNaseH-like_sf"/>
</dbReference>
<protein>
    <recommendedName>
        <fullName evidence="3">ribonuclease H</fullName>
        <ecNumber evidence="3">3.1.26.4</ecNumber>
    </recommendedName>
</protein>
<dbReference type="PANTHER" id="PTHR10642">
    <property type="entry name" value="RIBONUCLEASE H1"/>
    <property type="match status" value="1"/>
</dbReference>
<comment type="catalytic activity">
    <reaction evidence="1">
        <text>Endonucleolytic cleavage to 5'-phosphomonoester.</text>
        <dbReference type="EC" id="3.1.26.4"/>
    </reaction>
</comment>